<dbReference type="PANTHER" id="PTHR31282">
    <property type="entry name" value="WRKY TRANSCRIPTION FACTOR 21-RELATED"/>
    <property type="match status" value="1"/>
</dbReference>
<evidence type="ECO:0000256" key="1">
    <source>
        <dbReference type="ARBA" id="ARBA00004123"/>
    </source>
</evidence>
<evidence type="ECO:0000256" key="3">
    <source>
        <dbReference type="ARBA" id="ARBA00023125"/>
    </source>
</evidence>
<keyword evidence="3" id="KW-0238">DNA-binding</keyword>
<dbReference type="PROSITE" id="PS50811">
    <property type="entry name" value="WRKY"/>
    <property type="match status" value="1"/>
</dbReference>
<dbReference type="InterPro" id="IPR044810">
    <property type="entry name" value="WRKY_plant"/>
</dbReference>
<dbReference type="Pfam" id="PF03106">
    <property type="entry name" value="WRKY"/>
    <property type="match status" value="1"/>
</dbReference>
<keyword evidence="2" id="KW-0805">Transcription regulation</keyword>
<feature type="region of interest" description="Disordered" evidence="6">
    <location>
        <begin position="206"/>
        <end position="225"/>
    </location>
</feature>
<evidence type="ECO:0000313" key="8">
    <source>
        <dbReference type="EMBL" id="AZL19547.1"/>
    </source>
</evidence>
<sequence>MESPSICHDDHPIRAALQELNRGRELAKQLMRVVPGRKQPLDFDDEGGLRTVKNLATSISASFTEAISILNQSGSAAADDETSRSWASPDGRARHNNKRRKNLHTWAKLAPALADDGHAWRKYGQKDILNAQYPRNYYRCSHKYDQGCQATKQVQRTATDPPMYRIIYYGDHTCRSLSNLKPPRHQSQIILNSTDGPSSRLLSFCSNPIPNPVGAKPQSHEDDDGDLLLFPMAVAKHQSQSQSQKQRPLGARPAPPLTTSSSFSGDYFLSPDVMTLDSSAPPMTVLSSASDQGEPDVISPGVYSCTTSTDRTHNTCTDDYDHHHALDLDMDIMVGDDFGDVFLAI</sequence>
<evidence type="ECO:0000256" key="2">
    <source>
        <dbReference type="ARBA" id="ARBA00023015"/>
    </source>
</evidence>
<dbReference type="AlphaFoldDB" id="A0A3Q8TA39"/>
<dbReference type="GO" id="GO:0005634">
    <property type="term" value="C:nucleus"/>
    <property type="evidence" value="ECO:0007669"/>
    <property type="project" value="UniProtKB-SubCell"/>
</dbReference>
<dbReference type="GO" id="GO:0003700">
    <property type="term" value="F:DNA-binding transcription factor activity"/>
    <property type="evidence" value="ECO:0007669"/>
    <property type="project" value="InterPro"/>
</dbReference>
<dbReference type="SMART" id="SM00774">
    <property type="entry name" value="WRKY"/>
    <property type="match status" value="1"/>
</dbReference>
<evidence type="ECO:0000256" key="5">
    <source>
        <dbReference type="ARBA" id="ARBA00023242"/>
    </source>
</evidence>
<dbReference type="GO" id="GO:0043565">
    <property type="term" value="F:sequence-specific DNA binding"/>
    <property type="evidence" value="ECO:0007669"/>
    <property type="project" value="InterPro"/>
</dbReference>
<accession>A0A3Q8TA39</accession>
<dbReference type="Gene3D" id="2.20.25.80">
    <property type="entry name" value="WRKY domain"/>
    <property type="match status" value="1"/>
</dbReference>
<keyword evidence="5" id="KW-0539">Nucleus</keyword>
<dbReference type="EMBL" id="MH621311">
    <property type="protein sequence ID" value="AZL19547.1"/>
    <property type="molecule type" value="mRNA"/>
</dbReference>
<dbReference type="InterPro" id="IPR003657">
    <property type="entry name" value="WRKY_dom"/>
</dbReference>
<proteinExistence type="evidence at transcript level"/>
<dbReference type="InterPro" id="IPR036576">
    <property type="entry name" value="WRKY_dom_sf"/>
</dbReference>
<name>A0A3Q8TA39_DIOKA</name>
<feature type="region of interest" description="Disordered" evidence="6">
    <location>
        <begin position="235"/>
        <end position="262"/>
    </location>
</feature>
<evidence type="ECO:0000256" key="4">
    <source>
        <dbReference type="ARBA" id="ARBA00023163"/>
    </source>
</evidence>
<dbReference type="SUPFAM" id="SSF118290">
    <property type="entry name" value="WRKY DNA-binding domain"/>
    <property type="match status" value="1"/>
</dbReference>
<comment type="subcellular location">
    <subcellularLocation>
        <location evidence="1">Nucleus</location>
    </subcellularLocation>
</comment>
<reference evidence="8" key="1">
    <citation type="submission" date="2018-07" db="EMBL/GenBank/DDBJ databases">
        <title>Persimmon fruit deastringency treatment transcriptome analysis.</title>
        <authorList>
            <person name="Gong Z."/>
            <person name="Zhu Q."/>
            <person name="Yin X."/>
        </authorList>
    </citation>
    <scope>NUCLEOTIDE SEQUENCE</scope>
</reference>
<evidence type="ECO:0000256" key="6">
    <source>
        <dbReference type="SAM" id="MobiDB-lite"/>
    </source>
</evidence>
<organism evidence="8">
    <name type="scientific">Diospyros kaki</name>
    <name type="common">Kaki persimmon</name>
    <name type="synonym">Diospyros chinensis</name>
    <dbReference type="NCBI Taxonomy" id="35925"/>
    <lineage>
        <taxon>Eukaryota</taxon>
        <taxon>Viridiplantae</taxon>
        <taxon>Streptophyta</taxon>
        <taxon>Embryophyta</taxon>
        <taxon>Tracheophyta</taxon>
        <taxon>Spermatophyta</taxon>
        <taxon>Magnoliopsida</taxon>
        <taxon>eudicotyledons</taxon>
        <taxon>Gunneridae</taxon>
        <taxon>Pentapetalae</taxon>
        <taxon>asterids</taxon>
        <taxon>Ericales</taxon>
        <taxon>Ebenaceae</taxon>
        <taxon>Diospyros</taxon>
    </lineage>
</organism>
<feature type="domain" description="WRKY" evidence="7">
    <location>
        <begin position="109"/>
        <end position="172"/>
    </location>
</feature>
<protein>
    <submittedName>
        <fullName evidence="8">Transcription factor WRKY10</fullName>
    </submittedName>
</protein>
<evidence type="ECO:0000259" key="7">
    <source>
        <dbReference type="PROSITE" id="PS50811"/>
    </source>
</evidence>
<keyword evidence="4" id="KW-0804">Transcription</keyword>
<feature type="region of interest" description="Disordered" evidence="6">
    <location>
        <begin position="78"/>
        <end position="99"/>
    </location>
</feature>